<dbReference type="InterPro" id="IPR036396">
    <property type="entry name" value="Cyt_P450_sf"/>
</dbReference>
<evidence type="ECO:0000256" key="6">
    <source>
        <dbReference type="ARBA" id="ARBA00023033"/>
    </source>
</evidence>
<keyword evidence="6" id="KW-0560">Oxidoreductase</keyword>
<comment type="cofactor">
    <cofactor evidence="1 7">
        <name>heme</name>
        <dbReference type="ChEBI" id="CHEBI:30413"/>
    </cofactor>
</comment>
<keyword evidence="9" id="KW-0472">Membrane</keyword>
<sequence>MTVCELGIACPPTWVCVLAIVIATQLVVFAHQLIRFHYTHRSPGNGKIPPKYPFLIPYLGVILPLLRDTRETLTRLTCYNGKATVARVPILPGIDVYLYQDPDIIERIWKVSSLLDFRPMAVHFLRNACGLSRESANLYLLDKTGMNAKPLPGTSCTEHPRVYRKIYESDRQALIGPGLDPTLQRFIDAFSRRMAVFTATEWIEMEDFWTCIQHTVAAAEIEAIFGPKFLEMHPDFISLFFEYDRLIPSLLKMLPFSRAERLRSKLHGKFRSWVRRTRKNHAAAPNDNEGDHDPHWGCRWTRYRHEAFQPFFDDDAIASINVGVAWGALANTTPCAMMAIIHALQDASLHQRLRQDLDELCNGKSLKDVHHKELTGHVLLSAIFAETLRLHMTVLMPVIPLDSELDLGRWRIPRASWGFINAGVAHHNEHVWNTKDGLHRVESFWADRFIVDPADPSSGPSRHQSRHQHAQSRHDDGHSSKPYFSLEGLEGSWVPFGGGRNMCPGRFLAKGVITFALATMVSQYDIELLTDTIPTGRDRFGIGVELPTRKIPFRIRKRRTPNGTH</sequence>
<dbReference type="InterPro" id="IPR050529">
    <property type="entry name" value="CYP450_sterol_14alpha_dmase"/>
</dbReference>
<dbReference type="InterPro" id="IPR002403">
    <property type="entry name" value="Cyt_P450_E_grp-IV"/>
</dbReference>
<keyword evidence="6" id="KW-0503">Monooxygenase</keyword>
<dbReference type="PRINTS" id="PR00465">
    <property type="entry name" value="EP450IV"/>
</dbReference>
<dbReference type="GO" id="GO:0008395">
    <property type="term" value="F:steroid hydroxylase activity"/>
    <property type="evidence" value="ECO:0007669"/>
    <property type="project" value="TreeGrafter"/>
</dbReference>
<dbReference type="Pfam" id="PF00067">
    <property type="entry name" value="p450"/>
    <property type="match status" value="1"/>
</dbReference>
<dbReference type="GO" id="GO:0020037">
    <property type="term" value="F:heme binding"/>
    <property type="evidence" value="ECO:0007669"/>
    <property type="project" value="InterPro"/>
</dbReference>
<keyword evidence="9" id="KW-1133">Transmembrane helix</keyword>
<evidence type="ECO:0000256" key="3">
    <source>
        <dbReference type="ARBA" id="ARBA00022617"/>
    </source>
</evidence>
<dbReference type="AlphaFoldDB" id="A0A014N8P7"/>
<keyword evidence="9" id="KW-0812">Transmembrane</keyword>
<feature type="binding site" description="axial binding residue" evidence="7">
    <location>
        <position position="503"/>
    </location>
    <ligand>
        <name>heme</name>
        <dbReference type="ChEBI" id="CHEBI:30413"/>
    </ligand>
    <ligandPart>
        <name>Fe</name>
        <dbReference type="ChEBI" id="CHEBI:18248"/>
    </ligandPart>
</feature>
<evidence type="ECO:0000256" key="4">
    <source>
        <dbReference type="ARBA" id="ARBA00022723"/>
    </source>
</evidence>
<protein>
    <submittedName>
        <fullName evidence="10">Cytochrome P450</fullName>
    </submittedName>
</protein>
<evidence type="ECO:0000256" key="1">
    <source>
        <dbReference type="ARBA" id="ARBA00001971"/>
    </source>
</evidence>
<evidence type="ECO:0000313" key="10">
    <source>
        <dbReference type="EMBL" id="EXU96382.1"/>
    </source>
</evidence>
<dbReference type="PANTHER" id="PTHR24304:SF2">
    <property type="entry name" value="24-HYDROXYCHOLESTEROL 7-ALPHA-HYDROXYLASE"/>
    <property type="match status" value="1"/>
</dbReference>
<dbReference type="HOGENOM" id="CLU_018012_2_1_1"/>
<keyword evidence="5 7" id="KW-0408">Iron</keyword>
<comment type="similarity">
    <text evidence="2">Belongs to the cytochrome P450 family.</text>
</comment>
<dbReference type="GO" id="GO:0005506">
    <property type="term" value="F:iron ion binding"/>
    <property type="evidence" value="ECO:0007669"/>
    <property type="project" value="InterPro"/>
</dbReference>
<gene>
    <name evidence="10" type="ORF">X797_010499</name>
</gene>
<dbReference type="EMBL" id="JELW01000050">
    <property type="protein sequence ID" value="EXU96382.1"/>
    <property type="molecule type" value="Genomic_DNA"/>
</dbReference>
<comment type="caution">
    <text evidence="10">The sequence shown here is derived from an EMBL/GenBank/DDBJ whole genome shotgun (WGS) entry which is preliminary data.</text>
</comment>
<dbReference type="GO" id="GO:0016705">
    <property type="term" value="F:oxidoreductase activity, acting on paired donors, with incorporation or reduction of molecular oxygen"/>
    <property type="evidence" value="ECO:0007669"/>
    <property type="project" value="InterPro"/>
</dbReference>
<keyword evidence="3 7" id="KW-0349">Heme</keyword>
<keyword evidence="4 7" id="KW-0479">Metal-binding</keyword>
<dbReference type="InterPro" id="IPR001128">
    <property type="entry name" value="Cyt_P450"/>
</dbReference>
<dbReference type="Proteomes" id="UP000030151">
    <property type="component" value="Unassembled WGS sequence"/>
</dbReference>
<evidence type="ECO:0000256" key="5">
    <source>
        <dbReference type="ARBA" id="ARBA00023004"/>
    </source>
</evidence>
<dbReference type="Gene3D" id="1.10.630.10">
    <property type="entry name" value="Cytochrome P450"/>
    <property type="match status" value="1"/>
</dbReference>
<evidence type="ECO:0000256" key="2">
    <source>
        <dbReference type="ARBA" id="ARBA00010617"/>
    </source>
</evidence>
<evidence type="ECO:0000256" key="8">
    <source>
        <dbReference type="SAM" id="MobiDB-lite"/>
    </source>
</evidence>
<reference evidence="10 11" key="1">
    <citation type="submission" date="2014-02" db="EMBL/GenBank/DDBJ databases">
        <title>The genome sequence of the entomopathogenic fungus Metarhizium robertsii ARSEF 2575.</title>
        <authorList>
            <person name="Giuliano Garisto Donzelli B."/>
            <person name="Roe B.A."/>
            <person name="Macmil S.L."/>
            <person name="Krasnoff S.B."/>
            <person name="Gibson D.M."/>
        </authorList>
    </citation>
    <scope>NUCLEOTIDE SEQUENCE [LARGE SCALE GENOMIC DNA]</scope>
    <source>
        <strain evidence="10 11">ARSEF 2575</strain>
    </source>
</reference>
<dbReference type="eggNOG" id="KOG0684">
    <property type="taxonomic scope" value="Eukaryota"/>
</dbReference>
<evidence type="ECO:0000313" key="11">
    <source>
        <dbReference type="Proteomes" id="UP000030151"/>
    </source>
</evidence>
<dbReference type="PANTHER" id="PTHR24304">
    <property type="entry name" value="CYTOCHROME P450 FAMILY 7"/>
    <property type="match status" value="1"/>
</dbReference>
<organism evidence="10 11">
    <name type="scientific">Metarhizium robertsii</name>
    <dbReference type="NCBI Taxonomy" id="568076"/>
    <lineage>
        <taxon>Eukaryota</taxon>
        <taxon>Fungi</taxon>
        <taxon>Dikarya</taxon>
        <taxon>Ascomycota</taxon>
        <taxon>Pezizomycotina</taxon>
        <taxon>Sordariomycetes</taxon>
        <taxon>Hypocreomycetidae</taxon>
        <taxon>Hypocreales</taxon>
        <taxon>Clavicipitaceae</taxon>
        <taxon>Metarhizium</taxon>
    </lineage>
</organism>
<proteinExistence type="inferred from homology"/>
<dbReference type="SUPFAM" id="SSF48264">
    <property type="entry name" value="Cytochrome P450"/>
    <property type="match status" value="1"/>
</dbReference>
<evidence type="ECO:0000256" key="9">
    <source>
        <dbReference type="SAM" id="Phobius"/>
    </source>
</evidence>
<dbReference type="OrthoDB" id="3366823at2759"/>
<evidence type="ECO:0000256" key="7">
    <source>
        <dbReference type="PIRSR" id="PIRSR602403-1"/>
    </source>
</evidence>
<feature type="transmembrane region" description="Helical" evidence="9">
    <location>
        <begin position="12"/>
        <end position="34"/>
    </location>
</feature>
<feature type="region of interest" description="Disordered" evidence="8">
    <location>
        <begin position="455"/>
        <end position="481"/>
    </location>
</feature>
<name>A0A014N8P7_9HYPO</name>
<accession>A0A014N8P7</accession>